<keyword evidence="7" id="KW-1015">Disulfide bond</keyword>
<evidence type="ECO:0000256" key="3">
    <source>
        <dbReference type="ARBA" id="ARBA00022729"/>
    </source>
</evidence>
<evidence type="ECO:0000259" key="9">
    <source>
        <dbReference type="PROSITE" id="PS50835"/>
    </source>
</evidence>
<dbReference type="SUPFAM" id="SSF48726">
    <property type="entry name" value="Immunoglobulin"/>
    <property type="match status" value="1"/>
</dbReference>
<dbReference type="EMBL" id="CATNWA010014519">
    <property type="protein sequence ID" value="CAI9572776.1"/>
    <property type="molecule type" value="Genomic_DNA"/>
</dbReference>
<dbReference type="InterPro" id="IPR036179">
    <property type="entry name" value="Ig-like_dom_sf"/>
</dbReference>
<keyword evidence="11" id="KW-1185">Reference proteome</keyword>
<evidence type="ECO:0000313" key="10">
    <source>
        <dbReference type="EMBL" id="CAI9572776.1"/>
    </source>
</evidence>
<keyword evidence="8" id="KW-0325">Glycoprotein</keyword>
<feature type="domain" description="Ig-like" evidence="9">
    <location>
        <begin position="20"/>
        <end position="114"/>
    </location>
</feature>
<accession>A0ABN9DNL4</accession>
<dbReference type="InterPro" id="IPR013162">
    <property type="entry name" value="CD80_C2-set"/>
</dbReference>
<evidence type="ECO:0000313" key="11">
    <source>
        <dbReference type="Proteomes" id="UP001162483"/>
    </source>
</evidence>
<evidence type="ECO:0000256" key="5">
    <source>
        <dbReference type="ARBA" id="ARBA00022889"/>
    </source>
</evidence>
<dbReference type="Proteomes" id="UP001162483">
    <property type="component" value="Unassembled WGS sequence"/>
</dbReference>
<dbReference type="InterPro" id="IPR013783">
    <property type="entry name" value="Ig-like_fold"/>
</dbReference>
<gene>
    <name evidence="10" type="ORF">SPARVUS_LOCUS7497046</name>
</gene>
<protein>
    <recommendedName>
        <fullName evidence="9">Ig-like domain-containing protein</fullName>
    </recommendedName>
</protein>
<keyword evidence="5" id="KW-0130">Cell adhesion</keyword>
<keyword evidence="6" id="KW-0472">Membrane</keyword>
<comment type="similarity">
    <text evidence="2">Belongs to the nectin family.</text>
</comment>
<evidence type="ECO:0000256" key="4">
    <source>
        <dbReference type="ARBA" id="ARBA00022737"/>
    </source>
</evidence>
<dbReference type="PANTHER" id="PTHR23277">
    <property type="entry name" value="NECTIN-RELATED"/>
    <property type="match status" value="1"/>
</dbReference>
<comment type="subcellular location">
    <subcellularLocation>
        <location evidence="1">Membrane</location>
    </subcellularLocation>
</comment>
<organism evidence="10 11">
    <name type="scientific">Staurois parvus</name>
    <dbReference type="NCBI Taxonomy" id="386267"/>
    <lineage>
        <taxon>Eukaryota</taxon>
        <taxon>Metazoa</taxon>
        <taxon>Chordata</taxon>
        <taxon>Craniata</taxon>
        <taxon>Vertebrata</taxon>
        <taxon>Euteleostomi</taxon>
        <taxon>Amphibia</taxon>
        <taxon>Batrachia</taxon>
        <taxon>Anura</taxon>
        <taxon>Neobatrachia</taxon>
        <taxon>Ranoidea</taxon>
        <taxon>Ranidae</taxon>
        <taxon>Staurois</taxon>
    </lineage>
</organism>
<evidence type="ECO:0000256" key="1">
    <source>
        <dbReference type="ARBA" id="ARBA00004370"/>
    </source>
</evidence>
<proteinExistence type="inferred from homology"/>
<comment type="caution">
    <text evidence="10">The sequence shown here is derived from an EMBL/GenBank/DDBJ whole genome shotgun (WGS) entry which is preliminary data.</text>
</comment>
<evidence type="ECO:0000256" key="6">
    <source>
        <dbReference type="ARBA" id="ARBA00023136"/>
    </source>
</evidence>
<dbReference type="Gene3D" id="2.60.40.10">
    <property type="entry name" value="Immunoglobulins"/>
    <property type="match status" value="1"/>
</dbReference>
<reference evidence="10" key="1">
    <citation type="submission" date="2023-05" db="EMBL/GenBank/DDBJ databases">
        <authorList>
            <person name="Stuckert A."/>
        </authorList>
    </citation>
    <scope>NUCLEOTIDE SEQUENCE</scope>
</reference>
<dbReference type="Pfam" id="PF08205">
    <property type="entry name" value="C2-set_2"/>
    <property type="match status" value="1"/>
</dbReference>
<keyword evidence="4" id="KW-0677">Repeat</keyword>
<feature type="non-terminal residue" evidence="10">
    <location>
        <position position="120"/>
    </location>
</feature>
<dbReference type="InterPro" id="IPR007110">
    <property type="entry name" value="Ig-like_dom"/>
</dbReference>
<dbReference type="InterPro" id="IPR051427">
    <property type="entry name" value="Nectin/Nectin-like"/>
</dbReference>
<keyword evidence="3" id="KW-0732">Signal</keyword>
<dbReference type="PANTHER" id="PTHR23277:SF106">
    <property type="entry name" value="NECTIN-1 ISOFORM X1-RELATED"/>
    <property type="match status" value="1"/>
</dbReference>
<dbReference type="PROSITE" id="PS50835">
    <property type="entry name" value="IG_LIKE"/>
    <property type="match status" value="1"/>
</dbReference>
<feature type="non-terminal residue" evidence="10">
    <location>
        <position position="1"/>
    </location>
</feature>
<evidence type="ECO:0000256" key="7">
    <source>
        <dbReference type="ARBA" id="ARBA00023157"/>
    </source>
</evidence>
<name>A0ABN9DNL4_9NEOB</name>
<evidence type="ECO:0000256" key="8">
    <source>
        <dbReference type="ARBA" id="ARBA00023180"/>
    </source>
</evidence>
<sequence>TSFPLGAFLNRTSLIVQAKPDVHVEPSPNLVVAKLPYQTVAVCVARAAKPAANITWRTGGLDYNSSEHVIRNVNGTVTTESQLAMISGAGIKDHSVTCIISQGLALSPTEKQLTIQNVQC</sequence>
<evidence type="ECO:0000256" key="2">
    <source>
        <dbReference type="ARBA" id="ARBA00007810"/>
    </source>
</evidence>